<reference evidence="13" key="1">
    <citation type="journal article" date="2019" name="Int. J. Syst. Evol. Microbiol.">
        <title>The Global Catalogue of Microorganisms (GCM) 10K type strain sequencing project: providing services to taxonomists for standard genome sequencing and annotation.</title>
        <authorList>
            <consortium name="The Broad Institute Genomics Platform"/>
            <consortium name="The Broad Institute Genome Sequencing Center for Infectious Disease"/>
            <person name="Wu L."/>
            <person name="Ma J."/>
        </authorList>
    </citation>
    <scope>NUCLEOTIDE SEQUENCE [LARGE SCALE GENOMIC DNA]</scope>
    <source>
        <strain evidence="13">JCM 14969</strain>
    </source>
</reference>
<feature type="active site" evidence="9">
    <location>
        <position position="16"/>
    </location>
</feature>
<dbReference type="NCBIfam" id="TIGR00154">
    <property type="entry name" value="ispE"/>
    <property type="match status" value="1"/>
</dbReference>
<dbReference type="Pfam" id="PF08544">
    <property type="entry name" value="GHMP_kinases_C"/>
    <property type="match status" value="1"/>
</dbReference>
<keyword evidence="6 9" id="KW-0418">Kinase</keyword>
<dbReference type="NCBIfam" id="NF002870">
    <property type="entry name" value="PRK03188.1"/>
    <property type="match status" value="1"/>
</dbReference>
<organism evidence="12 13">
    <name type="scientific">Kribbella sancticallisti</name>
    <dbReference type="NCBI Taxonomy" id="460087"/>
    <lineage>
        <taxon>Bacteria</taxon>
        <taxon>Bacillati</taxon>
        <taxon>Actinomycetota</taxon>
        <taxon>Actinomycetes</taxon>
        <taxon>Propionibacteriales</taxon>
        <taxon>Kribbellaceae</taxon>
        <taxon>Kribbella</taxon>
    </lineage>
</organism>
<comment type="pathway">
    <text evidence="9">Isoprenoid biosynthesis; isopentenyl diphosphate biosynthesis via DXP pathway; isopentenyl diphosphate from 1-deoxy-D-xylulose 5-phosphate: step 3/6.</text>
</comment>
<dbReference type="GO" id="GO:0016301">
    <property type="term" value="F:kinase activity"/>
    <property type="evidence" value="ECO:0007669"/>
    <property type="project" value="UniProtKB-KW"/>
</dbReference>
<feature type="domain" description="GHMP kinase N-terminal" evidence="10">
    <location>
        <begin position="76"/>
        <end position="153"/>
    </location>
</feature>
<evidence type="ECO:0000256" key="8">
    <source>
        <dbReference type="ARBA" id="ARBA00032554"/>
    </source>
</evidence>
<keyword evidence="4 9" id="KW-0808">Transferase</keyword>
<keyword evidence="7 9" id="KW-0067">ATP-binding</keyword>
<dbReference type="Gene3D" id="3.30.70.890">
    <property type="entry name" value="GHMP kinase, C-terminal domain"/>
    <property type="match status" value="1"/>
</dbReference>
<evidence type="ECO:0000256" key="3">
    <source>
        <dbReference type="ARBA" id="ARBA00017473"/>
    </source>
</evidence>
<evidence type="ECO:0000259" key="10">
    <source>
        <dbReference type="Pfam" id="PF00288"/>
    </source>
</evidence>
<gene>
    <name evidence="9" type="primary">ispE</name>
    <name evidence="12" type="ORF">GCM10009789_84400</name>
</gene>
<protein>
    <recommendedName>
        <fullName evidence="3 9">4-diphosphocytidyl-2-C-methyl-D-erythritol kinase</fullName>
        <shortName evidence="9">CMK</shortName>
        <ecNumber evidence="2 9">2.7.1.148</ecNumber>
    </recommendedName>
    <alternativeName>
        <fullName evidence="8 9">4-(cytidine-5'-diphospho)-2-C-methyl-D-erythritol kinase</fullName>
    </alternativeName>
</protein>
<dbReference type="HAMAP" id="MF_00061">
    <property type="entry name" value="IspE"/>
    <property type="match status" value="1"/>
</dbReference>
<evidence type="ECO:0000256" key="9">
    <source>
        <dbReference type="HAMAP-Rule" id="MF_00061"/>
    </source>
</evidence>
<comment type="function">
    <text evidence="9">Catalyzes the phosphorylation of the position 2 hydroxy group of 4-diphosphocytidyl-2C-methyl-D-erythritol.</text>
</comment>
<dbReference type="Gene3D" id="3.30.230.10">
    <property type="match status" value="1"/>
</dbReference>
<evidence type="ECO:0000256" key="4">
    <source>
        <dbReference type="ARBA" id="ARBA00022679"/>
    </source>
</evidence>
<keyword evidence="13" id="KW-1185">Reference proteome</keyword>
<dbReference type="EMBL" id="BAAAOS010000068">
    <property type="protein sequence ID" value="GAA1617566.1"/>
    <property type="molecule type" value="Genomic_DNA"/>
</dbReference>
<evidence type="ECO:0000256" key="5">
    <source>
        <dbReference type="ARBA" id="ARBA00022741"/>
    </source>
</evidence>
<evidence type="ECO:0000256" key="2">
    <source>
        <dbReference type="ARBA" id="ARBA00012052"/>
    </source>
</evidence>
<dbReference type="SUPFAM" id="SSF54211">
    <property type="entry name" value="Ribosomal protein S5 domain 2-like"/>
    <property type="match status" value="1"/>
</dbReference>
<dbReference type="InterPro" id="IPR006204">
    <property type="entry name" value="GHMP_kinase_N_dom"/>
</dbReference>
<evidence type="ECO:0000256" key="6">
    <source>
        <dbReference type="ARBA" id="ARBA00022777"/>
    </source>
</evidence>
<keyword evidence="5 9" id="KW-0547">Nucleotide-binding</keyword>
<feature type="binding site" evidence="9">
    <location>
        <begin position="104"/>
        <end position="114"/>
    </location>
    <ligand>
        <name>ATP</name>
        <dbReference type="ChEBI" id="CHEBI:30616"/>
    </ligand>
</feature>
<dbReference type="InterPro" id="IPR036554">
    <property type="entry name" value="GHMP_kinase_C_sf"/>
</dbReference>
<dbReference type="Pfam" id="PF00288">
    <property type="entry name" value="GHMP_kinases_N"/>
    <property type="match status" value="1"/>
</dbReference>
<keyword evidence="9" id="KW-0414">Isoprene biosynthesis</keyword>
<accession>A0ABP4QP34</accession>
<evidence type="ECO:0000256" key="1">
    <source>
        <dbReference type="ARBA" id="ARBA00009684"/>
    </source>
</evidence>
<feature type="domain" description="GHMP kinase C-terminal" evidence="11">
    <location>
        <begin position="213"/>
        <end position="286"/>
    </location>
</feature>
<comment type="caution">
    <text evidence="12">The sequence shown here is derived from an EMBL/GenBank/DDBJ whole genome shotgun (WGS) entry which is preliminary data.</text>
</comment>
<comment type="catalytic activity">
    <reaction evidence="9">
        <text>4-CDP-2-C-methyl-D-erythritol + ATP = 4-CDP-2-C-methyl-D-erythritol 2-phosphate + ADP + H(+)</text>
        <dbReference type="Rhea" id="RHEA:18437"/>
        <dbReference type="ChEBI" id="CHEBI:15378"/>
        <dbReference type="ChEBI" id="CHEBI:30616"/>
        <dbReference type="ChEBI" id="CHEBI:57823"/>
        <dbReference type="ChEBI" id="CHEBI:57919"/>
        <dbReference type="ChEBI" id="CHEBI:456216"/>
        <dbReference type="EC" id="2.7.1.148"/>
    </reaction>
</comment>
<evidence type="ECO:0000256" key="7">
    <source>
        <dbReference type="ARBA" id="ARBA00022840"/>
    </source>
</evidence>
<dbReference type="PANTHER" id="PTHR43527">
    <property type="entry name" value="4-DIPHOSPHOCYTIDYL-2-C-METHYL-D-ERYTHRITOL KINASE, CHLOROPLASTIC"/>
    <property type="match status" value="1"/>
</dbReference>
<evidence type="ECO:0000259" key="11">
    <source>
        <dbReference type="Pfam" id="PF08544"/>
    </source>
</evidence>
<dbReference type="PIRSF" id="PIRSF010376">
    <property type="entry name" value="IspE"/>
    <property type="match status" value="1"/>
</dbReference>
<dbReference type="InterPro" id="IPR013750">
    <property type="entry name" value="GHMP_kinase_C_dom"/>
</dbReference>
<dbReference type="InterPro" id="IPR004424">
    <property type="entry name" value="IspE"/>
</dbReference>
<dbReference type="InterPro" id="IPR014721">
    <property type="entry name" value="Ribsml_uS5_D2-typ_fold_subgr"/>
</dbReference>
<evidence type="ECO:0000313" key="13">
    <source>
        <dbReference type="Proteomes" id="UP001500393"/>
    </source>
</evidence>
<dbReference type="RefSeq" id="WP_344222411.1">
    <property type="nucleotide sequence ID" value="NZ_BAAAOS010000068.1"/>
</dbReference>
<proteinExistence type="inferred from homology"/>
<evidence type="ECO:0000313" key="12">
    <source>
        <dbReference type="EMBL" id="GAA1617566.1"/>
    </source>
</evidence>
<dbReference type="Proteomes" id="UP001500393">
    <property type="component" value="Unassembled WGS sequence"/>
</dbReference>
<dbReference type="SUPFAM" id="SSF55060">
    <property type="entry name" value="GHMP Kinase, C-terminal domain"/>
    <property type="match status" value="1"/>
</dbReference>
<sequence length="312" mass="32715">MPVPPHAQVTVRAPAKINLGLSVGPPRPDGFHPLATVYQAVALYDDVTATLREDDADVTVEVLGDFADDVPTDDSNLAVRAARLLQSEYDVEEGVDLTIRKTIPVAGGMAGGSTDAAATLVACNRLWGLQLSQSDLERLAADLGSDVPFCLVGHTALGRGRGEQVTEVLSRGTFHWVFAIADGGLSTPAVFKELDRLRPLRRVEAPEVRPELLSALLSGQPAALAVALSNDMQDAALSLRPELAATLQFGLDQGALAAMISGSGPTCLFLAADSRSAVDLAVELSESGLCRMVRQAEGPVPGARILPAPISR</sequence>
<comment type="similarity">
    <text evidence="1 9">Belongs to the GHMP kinase family. IspE subfamily.</text>
</comment>
<dbReference type="EC" id="2.7.1.148" evidence="2 9"/>
<feature type="active site" evidence="9">
    <location>
        <position position="146"/>
    </location>
</feature>
<dbReference type="PANTHER" id="PTHR43527:SF2">
    <property type="entry name" value="4-DIPHOSPHOCYTIDYL-2-C-METHYL-D-ERYTHRITOL KINASE, CHLOROPLASTIC"/>
    <property type="match status" value="1"/>
</dbReference>
<dbReference type="InterPro" id="IPR020568">
    <property type="entry name" value="Ribosomal_Su5_D2-typ_SF"/>
</dbReference>
<name>A0ABP4QP34_9ACTN</name>